<dbReference type="SMART" id="SM01324">
    <property type="entry name" value="YARHG"/>
    <property type="match status" value="1"/>
</dbReference>
<dbReference type="Gene3D" id="2.160.20.10">
    <property type="entry name" value="Single-stranded right-handed beta-helix, Pectin lyase-like"/>
    <property type="match status" value="1"/>
</dbReference>
<proteinExistence type="predicted"/>
<dbReference type="RefSeq" id="WP_103915582.1">
    <property type="nucleotide sequence ID" value="NZ_FNUV01000003.1"/>
</dbReference>
<keyword evidence="2" id="KW-0732">Signal</keyword>
<dbReference type="InterPro" id="IPR038434">
    <property type="entry name" value="YARHG_sf"/>
</dbReference>
<feature type="domain" description="YARHG" evidence="3">
    <location>
        <begin position="134"/>
        <end position="216"/>
    </location>
</feature>
<evidence type="ECO:0000313" key="4">
    <source>
        <dbReference type="EMBL" id="SEF75775.1"/>
    </source>
</evidence>
<gene>
    <name evidence="4" type="ORF">SAMN05216354_1542</name>
</gene>
<dbReference type="InterPro" id="IPR025582">
    <property type="entry name" value="YARHG_dom"/>
</dbReference>
<organism evidence="4 5">
    <name type="scientific">Xylanibacter ruminicola</name>
    <name type="common">Prevotella ruminicola</name>
    <dbReference type="NCBI Taxonomy" id="839"/>
    <lineage>
        <taxon>Bacteria</taxon>
        <taxon>Pseudomonadati</taxon>
        <taxon>Bacteroidota</taxon>
        <taxon>Bacteroidia</taxon>
        <taxon>Bacteroidales</taxon>
        <taxon>Prevotellaceae</taxon>
        <taxon>Xylanibacter</taxon>
    </lineage>
</organism>
<dbReference type="InterPro" id="IPR012334">
    <property type="entry name" value="Pectin_lyas_fold"/>
</dbReference>
<evidence type="ECO:0000313" key="5">
    <source>
        <dbReference type="Proteomes" id="UP000236735"/>
    </source>
</evidence>
<dbReference type="Pfam" id="PF13308">
    <property type="entry name" value="YARHG"/>
    <property type="match status" value="1"/>
</dbReference>
<sequence>MKKIVLSMVLCLCVLCGAQAQTILNNSKWFDGAVLFTAKVVGNSVTMNGVSNHEGGFVFHLTKVADKSGEYILTGTDEEAEALRAKVGWRVQYIRQEGMYFLVVRNLKGDAVWEMTLTPDNLENSLAFERYMEQQPVSEQLANCLLNTTYLARFSKEELRLMRNEILARHGWKFQSKDLQEHFGAQPWYKPGSNNKDIRLNIIEQLNIQLIKSEERVPDEERGYFPKPEDFPGGLADDGRGPDELDGAEVSVVYNEAGFIANLRSNHIVQIADNVHLNLSRILENEEEFNGRVGRRWTADASAIVSKSPLVVSESVFDGQQLALVNMSNLIIRGGKNSSIEVDPRYSYCLYFINCDHCEVQNLTIGHTEGGYCSGGVIGVNGGRQNVVKDCDLYGCGTYGLDLMETTDFAMLNSNVHDCTYGIMQLRSCIAVRFSDCDFFNNREFALVEGWGNEGLSFSDCRFFANWGDAPLFDLDNTFYLMRCEIYHPIQNLGSIDISEQLQGKTKFVDNPLDTSIKPRDVGPR</sequence>
<feature type="signal peptide" evidence="2">
    <location>
        <begin position="1"/>
        <end position="20"/>
    </location>
</feature>
<name>A0A1H5UL67_XYLRU</name>
<dbReference type="Proteomes" id="UP000236735">
    <property type="component" value="Unassembled WGS sequence"/>
</dbReference>
<dbReference type="Pfam" id="PF13229">
    <property type="entry name" value="Beta_helix"/>
    <property type="match status" value="1"/>
</dbReference>
<dbReference type="EMBL" id="FNUV01000003">
    <property type="protein sequence ID" value="SEF75775.1"/>
    <property type="molecule type" value="Genomic_DNA"/>
</dbReference>
<evidence type="ECO:0000259" key="3">
    <source>
        <dbReference type="SMART" id="SM01324"/>
    </source>
</evidence>
<feature type="chain" id="PRO_5009286331" evidence="2">
    <location>
        <begin position="21"/>
        <end position="525"/>
    </location>
</feature>
<evidence type="ECO:0000256" key="1">
    <source>
        <dbReference type="SAM" id="MobiDB-lite"/>
    </source>
</evidence>
<evidence type="ECO:0000256" key="2">
    <source>
        <dbReference type="SAM" id="SignalP"/>
    </source>
</evidence>
<dbReference type="InterPro" id="IPR011050">
    <property type="entry name" value="Pectin_lyase_fold/virulence"/>
</dbReference>
<feature type="region of interest" description="Disordered" evidence="1">
    <location>
        <begin position="219"/>
        <end position="242"/>
    </location>
</feature>
<protein>
    <submittedName>
        <fullName evidence="4">Right handed beta helix region</fullName>
    </submittedName>
</protein>
<dbReference type="SUPFAM" id="SSF51126">
    <property type="entry name" value="Pectin lyase-like"/>
    <property type="match status" value="1"/>
</dbReference>
<feature type="compositionally biased region" description="Basic and acidic residues" evidence="1">
    <location>
        <begin position="219"/>
        <end position="230"/>
    </location>
</feature>
<dbReference type="Gene3D" id="1.20.58.1690">
    <property type="match status" value="1"/>
</dbReference>
<dbReference type="AlphaFoldDB" id="A0A1H5UL67"/>
<accession>A0A1H5UL67</accession>
<reference evidence="4 5" key="1">
    <citation type="submission" date="2016-10" db="EMBL/GenBank/DDBJ databases">
        <authorList>
            <person name="de Groot N.N."/>
        </authorList>
    </citation>
    <scope>NUCLEOTIDE SEQUENCE [LARGE SCALE GENOMIC DNA]</scope>
    <source>
        <strain evidence="4 5">AR32</strain>
    </source>
</reference>
<dbReference type="InterPro" id="IPR039448">
    <property type="entry name" value="Beta_helix"/>
</dbReference>